<keyword evidence="4 8" id="KW-1003">Cell membrane</keyword>
<keyword evidence="3" id="KW-0813">Transport</keyword>
<dbReference type="Pfam" id="PF01925">
    <property type="entry name" value="TauE"/>
    <property type="match status" value="1"/>
</dbReference>
<evidence type="ECO:0000256" key="2">
    <source>
        <dbReference type="ARBA" id="ARBA00009142"/>
    </source>
</evidence>
<keyword evidence="7 8" id="KW-0472">Membrane</keyword>
<evidence type="ECO:0000313" key="10">
    <source>
        <dbReference type="Proteomes" id="UP000267535"/>
    </source>
</evidence>
<organism evidence="9 10">
    <name type="scientific">Amphritea balenae</name>
    <dbReference type="NCBI Taxonomy" id="452629"/>
    <lineage>
        <taxon>Bacteria</taxon>
        <taxon>Pseudomonadati</taxon>
        <taxon>Pseudomonadota</taxon>
        <taxon>Gammaproteobacteria</taxon>
        <taxon>Oceanospirillales</taxon>
        <taxon>Oceanospirillaceae</taxon>
        <taxon>Amphritea</taxon>
    </lineage>
</organism>
<keyword evidence="10" id="KW-1185">Reference proteome</keyword>
<dbReference type="GO" id="GO:0005886">
    <property type="term" value="C:plasma membrane"/>
    <property type="evidence" value="ECO:0007669"/>
    <property type="project" value="UniProtKB-SubCell"/>
</dbReference>
<sequence length="247" mass="26447">MECLMSPIEWLLLGLVVMVAGLVRGCIGFGFSSLVVVSATLFLEPVLVVPMLAMLEIVASAQMIIHSWRDTAWSVLWPLLGGTLIATPVGVMLLVILEPDIVRLLISVMVLILSLLLFSGWQYKGSSGVKTLAVLGMGSGICNGTAAVGGLPVAVFLTATNIEIRTLRATLVMFFLATDIILLMSSAGHGLVNKALLLQSLVMVLPMLCGIFIGSHLFERLPEQLLRRCVIGMLMLLSITGIMLALM</sequence>
<protein>
    <recommendedName>
        <fullName evidence="8">Probable membrane transporter protein</fullName>
    </recommendedName>
</protein>
<gene>
    <name evidence="9" type="ORF">EHS89_16760</name>
</gene>
<dbReference type="InterPro" id="IPR052017">
    <property type="entry name" value="TSUP"/>
</dbReference>
<dbReference type="AlphaFoldDB" id="A0A3P1SLN6"/>
<comment type="subcellular location">
    <subcellularLocation>
        <location evidence="1 8">Cell membrane</location>
        <topology evidence="1 8">Multi-pass membrane protein</topology>
    </subcellularLocation>
</comment>
<comment type="caution">
    <text evidence="9">The sequence shown here is derived from an EMBL/GenBank/DDBJ whole genome shotgun (WGS) entry which is preliminary data.</text>
</comment>
<accession>A0A3P1SLN6</accession>
<feature type="transmembrane region" description="Helical" evidence="8">
    <location>
        <begin position="225"/>
        <end position="246"/>
    </location>
</feature>
<feature type="transmembrane region" description="Helical" evidence="8">
    <location>
        <begin position="77"/>
        <end position="97"/>
    </location>
</feature>
<evidence type="ECO:0000256" key="4">
    <source>
        <dbReference type="ARBA" id="ARBA00022475"/>
    </source>
</evidence>
<keyword evidence="5 8" id="KW-0812">Transmembrane</keyword>
<feature type="transmembrane region" description="Helical" evidence="8">
    <location>
        <begin position="171"/>
        <end position="191"/>
    </location>
</feature>
<evidence type="ECO:0000256" key="5">
    <source>
        <dbReference type="ARBA" id="ARBA00022692"/>
    </source>
</evidence>
<comment type="similarity">
    <text evidence="2 8">Belongs to the 4-toluene sulfonate uptake permease (TSUP) (TC 2.A.102) family.</text>
</comment>
<evidence type="ECO:0000256" key="8">
    <source>
        <dbReference type="RuleBase" id="RU363041"/>
    </source>
</evidence>
<feature type="transmembrane region" description="Helical" evidence="8">
    <location>
        <begin position="12"/>
        <end position="39"/>
    </location>
</feature>
<dbReference type="PANTHER" id="PTHR30269:SF37">
    <property type="entry name" value="MEMBRANE TRANSPORTER PROTEIN"/>
    <property type="match status" value="1"/>
</dbReference>
<evidence type="ECO:0000256" key="6">
    <source>
        <dbReference type="ARBA" id="ARBA00022989"/>
    </source>
</evidence>
<proteinExistence type="inferred from homology"/>
<dbReference type="Proteomes" id="UP000267535">
    <property type="component" value="Unassembled WGS sequence"/>
</dbReference>
<dbReference type="PANTHER" id="PTHR30269">
    <property type="entry name" value="TRANSMEMBRANE PROTEIN YFCA"/>
    <property type="match status" value="1"/>
</dbReference>
<evidence type="ECO:0000256" key="1">
    <source>
        <dbReference type="ARBA" id="ARBA00004651"/>
    </source>
</evidence>
<feature type="transmembrane region" description="Helical" evidence="8">
    <location>
        <begin position="135"/>
        <end position="159"/>
    </location>
</feature>
<name>A0A3P1SLN6_9GAMM</name>
<evidence type="ECO:0000256" key="7">
    <source>
        <dbReference type="ARBA" id="ARBA00023136"/>
    </source>
</evidence>
<keyword evidence="6 8" id="KW-1133">Transmembrane helix</keyword>
<feature type="transmembrane region" description="Helical" evidence="8">
    <location>
        <begin position="104"/>
        <end position="123"/>
    </location>
</feature>
<feature type="transmembrane region" description="Helical" evidence="8">
    <location>
        <begin position="46"/>
        <end position="65"/>
    </location>
</feature>
<dbReference type="InterPro" id="IPR002781">
    <property type="entry name" value="TM_pro_TauE-like"/>
</dbReference>
<reference evidence="9 10" key="1">
    <citation type="submission" date="2018-11" db="EMBL/GenBank/DDBJ databases">
        <title>The draft genome sequence of Amphritea balenae JAMM 1525T.</title>
        <authorList>
            <person name="Fang Z."/>
            <person name="Zhang Y."/>
            <person name="Han X."/>
        </authorList>
    </citation>
    <scope>NUCLEOTIDE SEQUENCE [LARGE SCALE GENOMIC DNA]</scope>
    <source>
        <strain evidence="9 10">JAMM 1525</strain>
    </source>
</reference>
<evidence type="ECO:0000313" key="9">
    <source>
        <dbReference type="EMBL" id="RRC97824.1"/>
    </source>
</evidence>
<feature type="transmembrane region" description="Helical" evidence="8">
    <location>
        <begin position="197"/>
        <end position="218"/>
    </location>
</feature>
<dbReference type="OrthoDB" id="6119860at2"/>
<dbReference type="EMBL" id="RQXV01000010">
    <property type="protein sequence ID" value="RRC97824.1"/>
    <property type="molecule type" value="Genomic_DNA"/>
</dbReference>
<evidence type="ECO:0000256" key="3">
    <source>
        <dbReference type="ARBA" id="ARBA00022448"/>
    </source>
</evidence>